<dbReference type="Proteomes" id="UP001381693">
    <property type="component" value="Unassembled WGS sequence"/>
</dbReference>
<dbReference type="EMBL" id="JAXCGZ010017204">
    <property type="protein sequence ID" value="KAK7068550.1"/>
    <property type="molecule type" value="Genomic_DNA"/>
</dbReference>
<evidence type="ECO:0000313" key="1">
    <source>
        <dbReference type="EMBL" id="KAK7068550.1"/>
    </source>
</evidence>
<organism evidence="1 2">
    <name type="scientific">Halocaridina rubra</name>
    <name type="common">Hawaiian red shrimp</name>
    <dbReference type="NCBI Taxonomy" id="373956"/>
    <lineage>
        <taxon>Eukaryota</taxon>
        <taxon>Metazoa</taxon>
        <taxon>Ecdysozoa</taxon>
        <taxon>Arthropoda</taxon>
        <taxon>Crustacea</taxon>
        <taxon>Multicrustacea</taxon>
        <taxon>Malacostraca</taxon>
        <taxon>Eumalacostraca</taxon>
        <taxon>Eucarida</taxon>
        <taxon>Decapoda</taxon>
        <taxon>Pleocyemata</taxon>
        <taxon>Caridea</taxon>
        <taxon>Atyoidea</taxon>
        <taxon>Atyidae</taxon>
        <taxon>Halocaridina</taxon>
    </lineage>
</organism>
<gene>
    <name evidence="1" type="ORF">SK128_006229</name>
</gene>
<evidence type="ECO:0000313" key="2">
    <source>
        <dbReference type="Proteomes" id="UP001381693"/>
    </source>
</evidence>
<protein>
    <submittedName>
        <fullName evidence="1">Uncharacterized protein</fullName>
    </submittedName>
</protein>
<sequence>MPPMPLYYASFHVSGPFVSRSLFQEVRYKLHDPKAHSKGGTLENTINGRADEEAPPALANLLPHKDINKSLAMRSVSQPGFGTWYRYSA</sequence>
<name>A0AAN8WLW4_HALRR</name>
<keyword evidence="2" id="KW-1185">Reference proteome</keyword>
<reference evidence="1 2" key="1">
    <citation type="submission" date="2023-11" db="EMBL/GenBank/DDBJ databases">
        <title>Halocaridina rubra genome assembly.</title>
        <authorList>
            <person name="Smith C."/>
        </authorList>
    </citation>
    <scope>NUCLEOTIDE SEQUENCE [LARGE SCALE GENOMIC DNA]</scope>
    <source>
        <strain evidence="1">EP-1</strain>
        <tissue evidence="1">Whole</tissue>
    </source>
</reference>
<accession>A0AAN8WLW4</accession>
<dbReference type="AlphaFoldDB" id="A0AAN8WLW4"/>
<proteinExistence type="predicted"/>
<comment type="caution">
    <text evidence="1">The sequence shown here is derived from an EMBL/GenBank/DDBJ whole genome shotgun (WGS) entry which is preliminary data.</text>
</comment>